<feature type="transmembrane region" description="Helical" evidence="5">
    <location>
        <begin position="61"/>
        <end position="88"/>
    </location>
</feature>
<keyword evidence="7" id="KW-0378">Hydrolase</keyword>
<feature type="domain" description="Peptidase S54 rhomboid" evidence="6">
    <location>
        <begin position="61"/>
        <end position="188"/>
    </location>
</feature>
<evidence type="ECO:0000259" key="6">
    <source>
        <dbReference type="Pfam" id="PF01694"/>
    </source>
</evidence>
<dbReference type="EMBL" id="LT629700">
    <property type="protein sequence ID" value="SDM03124.1"/>
    <property type="molecule type" value="Genomic_DNA"/>
</dbReference>
<dbReference type="RefSeq" id="WP_092151066.1">
    <property type="nucleotide sequence ID" value="NZ_LT629700.1"/>
</dbReference>
<comment type="subcellular location">
    <subcellularLocation>
        <location evidence="1">Membrane</location>
        <topology evidence="1">Multi-pass membrane protein</topology>
    </subcellularLocation>
</comment>
<reference evidence="8" key="1">
    <citation type="submission" date="2016-10" db="EMBL/GenBank/DDBJ databases">
        <authorList>
            <person name="Varghese N."/>
            <person name="Submissions S."/>
        </authorList>
    </citation>
    <scope>NUCLEOTIDE SEQUENCE [LARGE SCALE GENOMIC DNA]</scope>
    <source>
        <strain evidence="8">DSM 20632</strain>
    </source>
</reference>
<evidence type="ECO:0000256" key="5">
    <source>
        <dbReference type="SAM" id="Phobius"/>
    </source>
</evidence>
<feature type="transmembrane region" description="Helical" evidence="5">
    <location>
        <begin position="126"/>
        <end position="144"/>
    </location>
</feature>
<dbReference type="OrthoDB" id="9807874at2"/>
<gene>
    <name evidence="7" type="ORF">SAMN04488535_1638</name>
</gene>
<evidence type="ECO:0000313" key="7">
    <source>
        <dbReference type="EMBL" id="SDM03124.1"/>
    </source>
</evidence>
<feature type="transmembrane region" description="Helical" evidence="5">
    <location>
        <begin position="175"/>
        <end position="194"/>
    </location>
</feature>
<feature type="transmembrane region" description="Helical" evidence="5">
    <location>
        <begin position="100"/>
        <end position="120"/>
    </location>
</feature>
<keyword evidence="2 5" id="KW-0812">Transmembrane</keyword>
<evidence type="ECO:0000256" key="1">
    <source>
        <dbReference type="ARBA" id="ARBA00004141"/>
    </source>
</evidence>
<dbReference type="InterPro" id="IPR035952">
    <property type="entry name" value="Rhomboid-like_sf"/>
</dbReference>
<sequence>MNVRTLFYRAPATAAITALCVLVFAVTAAQSRSLNDLVWGSSLGVRMVLYGPFVTEEPLGWLRLITAGFLHLDATHLFVNMLMLVLIGGEVERFVGTPRFVAAWLIGSAASSGAVLAMNFDIATAGASGALFTLLVVLVAIAYRRSADLRAPVFLLVLNVAYTFVVPGVSVWGHLGGLAAGVVLAWPLTCAPVIPRRRPR</sequence>
<keyword evidence="3 5" id="KW-1133">Transmembrane helix</keyword>
<name>A0A1G9PWK7_9CORY</name>
<evidence type="ECO:0000256" key="3">
    <source>
        <dbReference type="ARBA" id="ARBA00022989"/>
    </source>
</evidence>
<protein>
    <submittedName>
        <fullName evidence="7">Membrane associated serine protease, rhomboid family</fullName>
    </submittedName>
</protein>
<keyword evidence="8" id="KW-1185">Reference proteome</keyword>
<dbReference type="AlphaFoldDB" id="A0A1G9PWK7"/>
<dbReference type="PANTHER" id="PTHR43066:SF11">
    <property type="entry name" value="PEPTIDASE S54 RHOMBOID DOMAIN-CONTAINING PROTEIN"/>
    <property type="match status" value="1"/>
</dbReference>
<dbReference type="Proteomes" id="UP000199350">
    <property type="component" value="Chromosome I"/>
</dbReference>
<keyword evidence="4 5" id="KW-0472">Membrane</keyword>
<proteinExistence type="predicted"/>
<dbReference type="Gene3D" id="1.20.1540.10">
    <property type="entry name" value="Rhomboid-like"/>
    <property type="match status" value="1"/>
</dbReference>
<feature type="transmembrane region" description="Helical" evidence="5">
    <location>
        <begin position="151"/>
        <end position="169"/>
    </location>
</feature>
<dbReference type="Pfam" id="PF01694">
    <property type="entry name" value="Rhomboid"/>
    <property type="match status" value="1"/>
</dbReference>
<dbReference type="SUPFAM" id="SSF144091">
    <property type="entry name" value="Rhomboid-like"/>
    <property type="match status" value="1"/>
</dbReference>
<dbReference type="STRING" id="38302.SAMN04488535_1638"/>
<dbReference type="InterPro" id="IPR022764">
    <property type="entry name" value="Peptidase_S54_rhomboid_dom"/>
</dbReference>
<evidence type="ECO:0000256" key="4">
    <source>
        <dbReference type="ARBA" id="ARBA00023136"/>
    </source>
</evidence>
<dbReference type="GO" id="GO:0004252">
    <property type="term" value="F:serine-type endopeptidase activity"/>
    <property type="evidence" value="ECO:0007669"/>
    <property type="project" value="InterPro"/>
</dbReference>
<accession>A0A1G9PWK7</accession>
<keyword evidence="7" id="KW-0645">Protease</keyword>
<organism evidence="7 8">
    <name type="scientific">Corynebacterium mycetoides</name>
    <dbReference type="NCBI Taxonomy" id="38302"/>
    <lineage>
        <taxon>Bacteria</taxon>
        <taxon>Bacillati</taxon>
        <taxon>Actinomycetota</taxon>
        <taxon>Actinomycetes</taxon>
        <taxon>Mycobacteriales</taxon>
        <taxon>Corynebacteriaceae</taxon>
        <taxon>Corynebacterium</taxon>
    </lineage>
</organism>
<evidence type="ECO:0000256" key="2">
    <source>
        <dbReference type="ARBA" id="ARBA00022692"/>
    </source>
</evidence>
<dbReference type="GO" id="GO:0016020">
    <property type="term" value="C:membrane"/>
    <property type="evidence" value="ECO:0007669"/>
    <property type="project" value="UniProtKB-SubCell"/>
</dbReference>
<dbReference type="GO" id="GO:0006508">
    <property type="term" value="P:proteolysis"/>
    <property type="evidence" value="ECO:0007669"/>
    <property type="project" value="UniProtKB-KW"/>
</dbReference>
<evidence type="ECO:0000313" key="8">
    <source>
        <dbReference type="Proteomes" id="UP000199350"/>
    </source>
</evidence>
<dbReference type="PANTHER" id="PTHR43066">
    <property type="entry name" value="RHOMBOID-RELATED PROTEIN"/>
    <property type="match status" value="1"/>
</dbReference>